<dbReference type="Proteomes" id="UP000676967">
    <property type="component" value="Chromosome"/>
</dbReference>
<name>A0ABM7LK02_9ACTN</name>
<dbReference type="InterPro" id="IPR001926">
    <property type="entry name" value="TrpB-like_PALP"/>
</dbReference>
<dbReference type="EMBL" id="AP023356">
    <property type="protein sequence ID" value="BCJ39565.1"/>
    <property type="molecule type" value="Genomic_DNA"/>
</dbReference>
<sequence>MSLATGQRSLGDPDVRYPLWPPLTGGCPRTSTAETDYPVEVDYDYDRVPPGLFGPATRTGLDRWAPLLPPLPAPGLGEGGTPLIELEPGVFVKDESRNPTWSHKDRLNRCTVSAAAGVGAPGIVVASSGNHGLSASAFAARAGLRSVIVTGPTAPAFLQTYGAVVVPVPWEARRPVMRRIVERFGLHPVSSLTATHTGHPFGPEGYKTVSYEIHAEIGTPAAVFVPTGYAELLFGVAKGFAELRRLGVTDRVPRMFACEPAAAAPLTRALRYGLPAATVDVGPTEAYSIISQVSGYRGVVAVRESGGAALALDDARLRAAHAELARAGIWAELSSAAGLAGLRSVQPVDGPVVCIATSSGLKNWTAGGLETVSPQWPHVERLLTDAGLVPGDGS</sequence>
<dbReference type="InterPro" id="IPR036052">
    <property type="entry name" value="TrpB-like_PALP_sf"/>
</dbReference>
<keyword evidence="3" id="KW-0456">Lyase</keyword>
<keyword evidence="7" id="KW-1185">Reference proteome</keyword>
<dbReference type="Pfam" id="PF00291">
    <property type="entry name" value="PALP"/>
    <property type="match status" value="1"/>
</dbReference>
<evidence type="ECO:0000313" key="7">
    <source>
        <dbReference type="Proteomes" id="UP000676967"/>
    </source>
</evidence>
<proteinExistence type="predicted"/>
<dbReference type="RefSeq" id="WP_189336943.1">
    <property type="nucleotide sequence ID" value="NZ_AP023356.1"/>
</dbReference>
<dbReference type="SUPFAM" id="SSF53686">
    <property type="entry name" value="Tryptophan synthase beta subunit-like PLP-dependent enzymes"/>
    <property type="match status" value="1"/>
</dbReference>
<dbReference type="PANTHER" id="PTHR48078">
    <property type="entry name" value="THREONINE DEHYDRATASE, MITOCHONDRIAL-RELATED"/>
    <property type="match status" value="1"/>
</dbReference>
<dbReference type="InterPro" id="IPR050147">
    <property type="entry name" value="Ser/Thr_Dehydratase"/>
</dbReference>
<evidence type="ECO:0000256" key="2">
    <source>
        <dbReference type="ARBA" id="ARBA00022898"/>
    </source>
</evidence>
<gene>
    <name evidence="6" type="ORF">Aiant_02220</name>
</gene>
<evidence type="ECO:0000256" key="3">
    <source>
        <dbReference type="ARBA" id="ARBA00023239"/>
    </source>
</evidence>
<feature type="domain" description="Tryptophan synthase beta chain-like PALP" evidence="5">
    <location>
        <begin position="76"/>
        <end position="357"/>
    </location>
</feature>
<accession>A0ABM7LK02</accession>
<dbReference type="Gene3D" id="3.40.50.1100">
    <property type="match status" value="2"/>
</dbReference>
<reference evidence="6 7" key="1">
    <citation type="submission" date="2020-08" db="EMBL/GenBank/DDBJ databases">
        <title>Whole genome shotgun sequence of Actinoplanes ianthinogenes NBRC 13996.</title>
        <authorList>
            <person name="Komaki H."/>
            <person name="Tamura T."/>
        </authorList>
    </citation>
    <scope>NUCLEOTIDE SEQUENCE [LARGE SCALE GENOMIC DNA]</scope>
    <source>
        <strain evidence="6 7">NBRC 13996</strain>
    </source>
</reference>
<organism evidence="6 7">
    <name type="scientific">Actinoplanes ianthinogenes</name>
    <dbReference type="NCBI Taxonomy" id="122358"/>
    <lineage>
        <taxon>Bacteria</taxon>
        <taxon>Bacillati</taxon>
        <taxon>Actinomycetota</taxon>
        <taxon>Actinomycetes</taxon>
        <taxon>Micromonosporales</taxon>
        <taxon>Micromonosporaceae</taxon>
        <taxon>Actinoplanes</taxon>
    </lineage>
</organism>
<keyword evidence="2" id="KW-0663">Pyridoxal phosphate</keyword>
<comment type="cofactor">
    <cofactor evidence="1">
        <name>pyridoxal 5'-phosphate</name>
        <dbReference type="ChEBI" id="CHEBI:597326"/>
    </cofactor>
</comment>
<dbReference type="PANTHER" id="PTHR48078:SF6">
    <property type="entry name" value="L-THREONINE DEHYDRATASE CATABOLIC TDCB"/>
    <property type="match status" value="1"/>
</dbReference>
<evidence type="ECO:0000259" key="5">
    <source>
        <dbReference type="Pfam" id="PF00291"/>
    </source>
</evidence>
<evidence type="ECO:0000313" key="6">
    <source>
        <dbReference type="EMBL" id="BCJ39565.1"/>
    </source>
</evidence>
<evidence type="ECO:0000256" key="1">
    <source>
        <dbReference type="ARBA" id="ARBA00001933"/>
    </source>
</evidence>
<feature type="region of interest" description="Disordered" evidence="4">
    <location>
        <begin position="1"/>
        <end position="33"/>
    </location>
</feature>
<protein>
    <recommendedName>
        <fullName evidence="5">Tryptophan synthase beta chain-like PALP domain-containing protein</fullName>
    </recommendedName>
</protein>
<evidence type="ECO:0000256" key="4">
    <source>
        <dbReference type="SAM" id="MobiDB-lite"/>
    </source>
</evidence>